<name>A0A375A792_9GAMM</name>
<comment type="catalytic activity">
    <reaction evidence="1">
        <text>2-phosphoglycolate + H2O = glycolate + phosphate</text>
        <dbReference type="Rhea" id="RHEA:14369"/>
        <dbReference type="ChEBI" id="CHEBI:15377"/>
        <dbReference type="ChEBI" id="CHEBI:29805"/>
        <dbReference type="ChEBI" id="CHEBI:43474"/>
        <dbReference type="ChEBI" id="CHEBI:58033"/>
        <dbReference type="EC" id="3.1.3.18"/>
    </reaction>
</comment>
<evidence type="ECO:0000313" key="6">
    <source>
        <dbReference type="EMBL" id="SLM61885.1"/>
    </source>
</evidence>
<dbReference type="InterPro" id="IPR036412">
    <property type="entry name" value="HAD-like_sf"/>
</dbReference>
<evidence type="ECO:0000256" key="5">
    <source>
        <dbReference type="ARBA" id="ARBA00022723"/>
    </source>
</evidence>
<dbReference type="GO" id="GO:0006281">
    <property type="term" value="P:DNA repair"/>
    <property type="evidence" value="ECO:0007669"/>
    <property type="project" value="TreeGrafter"/>
</dbReference>
<dbReference type="SUPFAM" id="SSF56784">
    <property type="entry name" value="HAD-like"/>
    <property type="match status" value="1"/>
</dbReference>
<evidence type="ECO:0000256" key="4">
    <source>
        <dbReference type="ARBA" id="ARBA00013078"/>
    </source>
</evidence>
<dbReference type="SFLD" id="SFLDS00003">
    <property type="entry name" value="Haloacid_Dehalogenase"/>
    <property type="match status" value="1"/>
</dbReference>
<dbReference type="KEGG" id="daq:DAQ1742_00821"/>
<dbReference type="EMBL" id="LT615367">
    <property type="protein sequence ID" value="SLM61885.1"/>
    <property type="molecule type" value="Genomic_DNA"/>
</dbReference>
<dbReference type="SFLD" id="SFLDG01129">
    <property type="entry name" value="C1.5:_HAD__Beta-PGM__Phosphata"/>
    <property type="match status" value="1"/>
</dbReference>
<keyword evidence="7" id="KW-1185">Reference proteome</keyword>
<dbReference type="PANTHER" id="PTHR43434">
    <property type="entry name" value="PHOSPHOGLYCOLATE PHOSPHATASE"/>
    <property type="match status" value="1"/>
</dbReference>
<reference evidence="6 7" key="1">
    <citation type="submission" date="2016-09" db="EMBL/GenBank/DDBJ databases">
        <authorList>
            <person name="Reverchon S."/>
            <person name="Nasser W."/>
            <person name="Leonard S."/>
            <person name="Brochier C."/>
            <person name="Duprey A."/>
        </authorList>
    </citation>
    <scope>NUCLEOTIDE SEQUENCE [LARGE SCALE GENOMIC DNA]</scope>
    <source>
        <strain evidence="6 7">174/2</strain>
    </source>
</reference>
<dbReference type="EC" id="3.1.3.18" evidence="4"/>
<dbReference type="PANTHER" id="PTHR43434:SF1">
    <property type="entry name" value="PHOSPHOGLYCOLATE PHOSPHATASE"/>
    <property type="match status" value="1"/>
</dbReference>
<dbReference type="InterPro" id="IPR023198">
    <property type="entry name" value="PGP-like_dom2"/>
</dbReference>
<comment type="pathway">
    <text evidence="2">Organic acid metabolism; glycolate biosynthesis; glycolate from 2-phosphoglycolate: step 1/1.</text>
</comment>
<sequence length="223" mass="24975">MRVEQFSHIVFDMDGVLIDSNPFKISVAKRVMQSILPEAAMVFAEHFRKNFGQTRKAHFTWAYENVLARHGFTEEIVDTLIEQYGKLIAENYASCDVTAGTRSLLSQLHRPCYVLTGSDQHEARALLGGHQLNTQFVDILGGPVNKSDNLKNVIHTYGINPAESVFIGDALHDFEVASHFGLSFILVTQYMPFDNQALIEKVISSGGYVIDTLSDLLIDRLNK</sequence>
<evidence type="ECO:0000256" key="1">
    <source>
        <dbReference type="ARBA" id="ARBA00000830"/>
    </source>
</evidence>
<dbReference type="Gene3D" id="3.40.50.1000">
    <property type="entry name" value="HAD superfamily/HAD-like"/>
    <property type="match status" value="1"/>
</dbReference>
<keyword evidence="5" id="KW-0479">Metal-binding</keyword>
<comment type="similarity">
    <text evidence="3">Belongs to the HAD-like hydrolase superfamily. CbbY/CbbZ/Gph/YieH family.</text>
</comment>
<dbReference type="InterPro" id="IPR041492">
    <property type="entry name" value="HAD_2"/>
</dbReference>
<dbReference type="AlphaFoldDB" id="A0A375A792"/>
<keyword evidence="6" id="KW-0378">Hydrolase</keyword>
<dbReference type="GO" id="GO:0046872">
    <property type="term" value="F:metal ion binding"/>
    <property type="evidence" value="ECO:0007669"/>
    <property type="project" value="UniProtKB-KW"/>
</dbReference>
<dbReference type="InterPro" id="IPR023214">
    <property type="entry name" value="HAD_sf"/>
</dbReference>
<dbReference type="Proteomes" id="UP000294820">
    <property type="component" value="Chromosome 1"/>
</dbReference>
<dbReference type="Gene3D" id="1.10.150.240">
    <property type="entry name" value="Putative phosphatase, domain 2"/>
    <property type="match status" value="1"/>
</dbReference>
<accession>A0A375A792</accession>
<dbReference type="RefSeq" id="WP_035339989.1">
    <property type="nucleotide sequence ID" value="NZ_LT615367.1"/>
</dbReference>
<proteinExistence type="inferred from homology"/>
<dbReference type="GO" id="GO:0008967">
    <property type="term" value="F:phosphoglycolate phosphatase activity"/>
    <property type="evidence" value="ECO:0007669"/>
    <property type="project" value="UniProtKB-EC"/>
</dbReference>
<dbReference type="InterPro" id="IPR050155">
    <property type="entry name" value="HAD-like_hydrolase_sf"/>
</dbReference>
<evidence type="ECO:0000313" key="7">
    <source>
        <dbReference type="Proteomes" id="UP000294820"/>
    </source>
</evidence>
<gene>
    <name evidence="6" type="ORF">DAQ1742_00821</name>
</gene>
<evidence type="ECO:0000256" key="3">
    <source>
        <dbReference type="ARBA" id="ARBA00006171"/>
    </source>
</evidence>
<dbReference type="Pfam" id="PF13419">
    <property type="entry name" value="HAD_2"/>
    <property type="match status" value="1"/>
</dbReference>
<organism evidence="6 7">
    <name type="scientific">Dickeya aquatica</name>
    <dbReference type="NCBI Taxonomy" id="1401087"/>
    <lineage>
        <taxon>Bacteria</taxon>
        <taxon>Pseudomonadati</taxon>
        <taxon>Pseudomonadota</taxon>
        <taxon>Gammaproteobacteria</taxon>
        <taxon>Enterobacterales</taxon>
        <taxon>Pectobacteriaceae</taxon>
        <taxon>Dickeya</taxon>
    </lineage>
</organism>
<evidence type="ECO:0000256" key="2">
    <source>
        <dbReference type="ARBA" id="ARBA00004818"/>
    </source>
</evidence>
<protein>
    <recommendedName>
        <fullName evidence="4">phosphoglycolate phosphatase</fullName>
        <ecNumber evidence="4">3.1.3.18</ecNumber>
    </recommendedName>
</protein>
<dbReference type="GO" id="GO:0005829">
    <property type="term" value="C:cytosol"/>
    <property type="evidence" value="ECO:0007669"/>
    <property type="project" value="TreeGrafter"/>
</dbReference>